<dbReference type="Gene3D" id="3.40.30.10">
    <property type="entry name" value="Glutaredoxin"/>
    <property type="match status" value="1"/>
</dbReference>
<dbReference type="AlphaFoldDB" id="A0A9P3HHP3"/>
<comment type="caution">
    <text evidence="6">The sequence shown here is derived from an EMBL/GenBank/DDBJ whole genome shotgun (WGS) entry which is preliminary data.</text>
</comment>
<accession>A0A9P3HHP3</accession>
<sequence length="306" mass="34454">MYKRLSLAATAAFRFYSSSPVTTLSTTSHLPLLKQLQQQPLRRLDPIFSRPYIKTRTTMAFPTPTVASSEVLSKAATSHDSTYKVLYFGIHGRAEIIRNLLGYGDAKWEELPIDWPAQKTKTPFQCVPVVFETTADGTILELAEAQAIERYLAKKYHLMGKNAWEEHKVNEFFTSTDGAMLAFHSSVLRGPNGPIENQVEGANKFYAEVLAKFVALHEAYLAKNGSNGHYVGHQTTLADIKTSTFIDRLLLLHPTGAHEVGISKDKTPNLWKVRETVHAHPSFKKWIDSARYKELDVSTRKMFIQA</sequence>
<evidence type="ECO:0000259" key="5">
    <source>
        <dbReference type="PROSITE" id="PS50405"/>
    </source>
</evidence>
<proteinExistence type="predicted"/>
<dbReference type="GO" id="GO:0006749">
    <property type="term" value="P:glutathione metabolic process"/>
    <property type="evidence" value="ECO:0007669"/>
    <property type="project" value="TreeGrafter"/>
</dbReference>
<dbReference type="InterPro" id="IPR040079">
    <property type="entry name" value="Glutathione_S-Trfase"/>
</dbReference>
<evidence type="ECO:0000256" key="3">
    <source>
        <dbReference type="ARBA" id="ARBA00047960"/>
    </source>
</evidence>
<dbReference type="Pfam" id="PF14497">
    <property type="entry name" value="GST_C_3"/>
    <property type="match status" value="1"/>
</dbReference>
<dbReference type="CDD" id="cd03039">
    <property type="entry name" value="GST_N_Sigma_like"/>
    <property type="match status" value="1"/>
</dbReference>
<dbReference type="Proteomes" id="UP000827284">
    <property type="component" value="Unassembled WGS sequence"/>
</dbReference>
<dbReference type="GO" id="GO:0004364">
    <property type="term" value="F:glutathione transferase activity"/>
    <property type="evidence" value="ECO:0007669"/>
    <property type="project" value="UniProtKB-EC"/>
</dbReference>
<dbReference type="PROSITE" id="PS50404">
    <property type="entry name" value="GST_NTER"/>
    <property type="match status" value="1"/>
</dbReference>
<dbReference type="PROSITE" id="PS50405">
    <property type="entry name" value="GST_CTER"/>
    <property type="match status" value="1"/>
</dbReference>
<dbReference type="PANTHER" id="PTHR11571:SF224">
    <property type="entry name" value="HEMATOPOIETIC PROSTAGLANDIN D SYNTHASE"/>
    <property type="match status" value="1"/>
</dbReference>
<dbReference type="InterPro" id="IPR004045">
    <property type="entry name" value="Glutathione_S-Trfase_N"/>
</dbReference>
<dbReference type="InterPro" id="IPR004046">
    <property type="entry name" value="GST_C"/>
</dbReference>
<dbReference type="InterPro" id="IPR050213">
    <property type="entry name" value="GST_superfamily"/>
</dbReference>
<reference evidence="6" key="1">
    <citation type="submission" date="2021-11" db="EMBL/GenBank/DDBJ databases">
        <authorList>
            <person name="Herlambang A."/>
            <person name="Guo Y."/>
            <person name="Takashima Y."/>
            <person name="Nishizawa T."/>
        </authorList>
    </citation>
    <scope>NUCLEOTIDE SEQUENCE</scope>
    <source>
        <strain evidence="6">E1425</strain>
    </source>
</reference>
<dbReference type="SUPFAM" id="SSF52833">
    <property type="entry name" value="Thioredoxin-like"/>
    <property type="match status" value="1"/>
</dbReference>
<reference evidence="6" key="2">
    <citation type="journal article" date="2022" name="Microbiol. Resour. Announc.">
        <title>Whole-Genome Sequence of Entomortierella parvispora E1425, a Mucoromycotan Fungus Associated with Burkholderiaceae-Related Endosymbiotic Bacteria.</title>
        <authorList>
            <person name="Herlambang A."/>
            <person name="Guo Y."/>
            <person name="Takashima Y."/>
            <person name="Narisawa K."/>
            <person name="Ohta H."/>
            <person name="Nishizawa T."/>
        </authorList>
    </citation>
    <scope>NUCLEOTIDE SEQUENCE</scope>
    <source>
        <strain evidence="6">E1425</strain>
    </source>
</reference>
<keyword evidence="2" id="KW-0808">Transferase</keyword>
<evidence type="ECO:0000256" key="2">
    <source>
        <dbReference type="ARBA" id="ARBA00022679"/>
    </source>
</evidence>
<dbReference type="EMBL" id="BQFW01000012">
    <property type="protein sequence ID" value="GJJ76812.1"/>
    <property type="molecule type" value="Genomic_DNA"/>
</dbReference>
<dbReference type="InterPro" id="IPR036282">
    <property type="entry name" value="Glutathione-S-Trfase_C_sf"/>
</dbReference>
<dbReference type="InterPro" id="IPR010987">
    <property type="entry name" value="Glutathione-S-Trfase_C-like"/>
</dbReference>
<feature type="domain" description="GST C-terminal" evidence="5">
    <location>
        <begin position="162"/>
        <end position="303"/>
    </location>
</feature>
<evidence type="ECO:0000259" key="4">
    <source>
        <dbReference type="PROSITE" id="PS50404"/>
    </source>
</evidence>
<evidence type="ECO:0000313" key="6">
    <source>
        <dbReference type="EMBL" id="GJJ76812.1"/>
    </source>
</evidence>
<comment type="catalytic activity">
    <reaction evidence="3">
        <text>RX + glutathione = an S-substituted glutathione + a halide anion + H(+)</text>
        <dbReference type="Rhea" id="RHEA:16437"/>
        <dbReference type="ChEBI" id="CHEBI:15378"/>
        <dbReference type="ChEBI" id="CHEBI:16042"/>
        <dbReference type="ChEBI" id="CHEBI:17792"/>
        <dbReference type="ChEBI" id="CHEBI:57925"/>
        <dbReference type="ChEBI" id="CHEBI:90779"/>
        <dbReference type="EC" id="2.5.1.18"/>
    </reaction>
</comment>
<dbReference type="SUPFAM" id="SSF47616">
    <property type="entry name" value="GST C-terminal domain-like"/>
    <property type="match status" value="1"/>
</dbReference>
<dbReference type="SFLD" id="SFLDS00019">
    <property type="entry name" value="Glutathione_Transferase_(cytos"/>
    <property type="match status" value="1"/>
</dbReference>
<organism evidence="6 7">
    <name type="scientific">Entomortierella parvispora</name>
    <dbReference type="NCBI Taxonomy" id="205924"/>
    <lineage>
        <taxon>Eukaryota</taxon>
        <taxon>Fungi</taxon>
        <taxon>Fungi incertae sedis</taxon>
        <taxon>Mucoromycota</taxon>
        <taxon>Mortierellomycotina</taxon>
        <taxon>Mortierellomycetes</taxon>
        <taxon>Mortierellales</taxon>
        <taxon>Mortierellaceae</taxon>
        <taxon>Entomortierella</taxon>
    </lineage>
</organism>
<dbReference type="OrthoDB" id="414243at2759"/>
<name>A0A9P3HHP3_9FUNG</name>
<protein>
    <recommendedName>
        <fullName evidence="1">glutathione transferase</fullName>
        <ecNumber evidence="1">2.5.1.18</ecNumber>
    </recommendedName>
</protein>
<evidence type="ECO:0000256" key="1">
    <source>
        <dbReference type="ARBA" id="ARBA00012452"/>
    </source>
</evidence>
<dbReference type="EC" id="2.5.1.18" evidence="1"/>
<dbReference type="InterPro" id="IPR036249">
    <property type="entry name" value="Thioredoxin-like_sf"/>
</dbReference>
<evidence type="ECO:0000313" key="7">
    <source>
        <dbReference type="Proteomes" id="UP000827284"/>
    </source>
</evidence>
<feature type="domain" description="GST N-terminal" evidence="4">
    <location>
        <begin position="81"/>
        <end position="160"/>
    </location>
</feature>
<keyword evidence="7" id="KW-1185">Reference proteome</keyword>
<gene>
    <name evidence="6" type="ORF">EMPS_09171</name>
</gene>
<dbReference type="PANTHER" id="PTHR11571">
    <property type="entry name" value="GLUTATHIONE S-TRANSFERASE"/>
    <property type="match status" value="1"/>
</dbReference>
<dbReference type="Gene3D" id="1.20.1050.10">
    <property type="match status" value="1"/>
</dbReference>